<dbReference type="Proteomes" id="UP000235388">
    <property type="component" value="Unassembled WGS sequence"/>
</dbReference>
<proteinExistence type="predicted"/>
<evidence type="ECO:0000313" key="2">
    <source>
        <dbReference type="EMBL" id="PLW39839.1"/>
    </source>
</evidence>
<evidence type="ECO:0000256" key="1">
    <source>
        <dbReference type="SAM" id="MobiDB-lite"/>
    </source>
</evidence>
<name>A0A2N5UPZ6_9BASI</name>
<sequence>MGYSTRACTLQHMINFEEVTIKNFELAKWVTFGLTDGLASCVDDHQLLRALPFVYSTFESQVAGFFVSVSKGTPTSSHQASLPPVPSGRSSQEDFIWRIHVYLDSQGCCHFCKKTCGNVAGACPGPVDRSLIDIPAGLKAPPKPANYVPPKAWGGSQTAGKLVQPPAGCAPVRAATVAAVSEGNYFPDLDLAAIAEIDAELELSCHKIDEDDPYPNPESALVASLMELRHDSPGPATQPTDFKSTGPPYNEDKWSDELADAVARI</sequence>
<comment type="caution">
    <text evidence="2">The sequence shown here is derived from an EMBL/GenBank/DDBJ whole genome shotgun (WGS) entry which is preliminary data.</text>
</comment>
<dbReference type="OrthoDB" id="2507360at2759"/>
<evidence type="ECO:0000313" key="3">
    <source>
        <dbReference type="Proteomes" id="UP000235388"/>
    </source>
</evidence>
<protein>
    <submittedName>
        <fullName evidence="2">Uncharacterized protein</fullName>
    </submittedName>
</protein>
<dbReference type="STRING" id="200324.A0A2N5UPZ6"/>
<accession>A0A2N5UPZ6</accession>
<feature type="region of interest" description="Disordered" evidence="1">
    <location>
        <begin position="227"/>
        <end position="253"/>
    </location>
</feature>
<dbReference type="AlphaFoldDB" id="A0A2N5UPZ6"/>
<keyword evidence="3" id="KW-1185">Reference proteome</keyword>
<organism evidence="2 3">
    <name type="scientific">Puccinia coronata f. sp. avenae</name>
    <dbReference type="NCBI Taxonomy" id="200324"/>
    <lineage>
        <taxon>Eukaryota</taxon>
        <taxon>Fungi</taxon>
        <taxon>Dikarya</taxon>
        <taxon>Basidiomycota</taxon>
        <taxon>Pucciniomycotina</taxon>
        <taxon>Pucciniomycetes</taxon>
        <taxon>Pucciniales</taxon>
        <taxon>Pucciniaceae</taxon>
        <taxon>Puccinia</taxon>
    </lineage>
</organism>
<gene>
    <name evidence="2" type="ORF">PCANC_20660</name>
</gene>
<dbReference type="EMBL" id="PGCJ01000189">
    <property type="protein sequence ID" value="PLW39839.1"/>
    <property type="molecule type" value="Genomic_DNA"/>
</dbReference>
<reference evidence="2 3" key="1">
    <citation type="submission" date="2017-11" db="EMBL/GenBank/DDBJ databases">
        <title>De novo assembly and phasing of dikaryotic genomes from two isolates of Puccinia coronata f. sp. avenae, the causal agent of oat crown rust.</title>
        <authorList>
            <person name="Miller M.E."/>
            <person name="Zhang Y."/>
            <person name="Omidvar V."/>
            <person name="Sperschneider J."/>
            <person name="Schwessinger B."/>
            <person name="Raley C."/>
            <person name="Palmer J.M."/>
            <person name="Garnica D."/>
            <person name="Upadhyaya N."/>
            <person name="Rathjen J."/>
            <person name="Taylor J.M."/>
            <person name="Park R.F."/>
            <person name="Dodds P.N."/>
            <person name="Hirsch C.D."/>
            <person name="Kianian S.F."/>
            <person name="Figueroa M."/>
        </authorList>
    </citation>
    <scope>NUCLEOTIDE SEQUENCE [LARGE SCALE GENOMIC DNA]</scope>
    <source>
        <strain evidence="2">12NC29</strain>
    </source>
</reference>